<name>A0A0R0LTL6_9MICR</name>
<dbReference type="Proteomes" id="UP000051530">
    <property type="component" value="Unassembled WGS sequence"/>
</dbReference>
<protein>
    <submittedName>
        <fullName evidence="1">Uncharacterized protein</fullName>
    </submittedName>
</protein>
<gene>
    <name evidence="1" type="ORF">M153_41910001</name>
</gene>
<organism evidence="1 2">
    <name type="scientific">Pseudoloma neurophilia</name>
    <dbReference type="NCBI Taxonomy" id="146866"/>
    <lineage>
        <taxon>Eukaryota</taxon>
        <taxon>Fungi</taxon>
        <taxon>Fungi incertae sedis</taxon>
        <taxon>Microsporidia</taxon>
        <taxon>Pseudoloma</taxon>
    </lineage>
</organism>
<dbReference type="AlphaFoldDB" id="A0A0R0LTL6"/>
<keyword evidence="2" id="KW-1185">Reference proteome</keyword>
<accession>A0A0R0LTL6</accession>
<evidence type="ECO:0000313" key="2">
    <source>
        <dbReference type="Proteomes" id="UP000051530"/>
    </source>
</evidence>
<dbReference type="EMBL" id="LGUB01000815">
    <property type="protein sequence ID" value="KRH92584.1"/>
    <property type="molecule type" value="Genomic_DNA"/>
</dbReference>
<proteinExistence type="predicted"/>
<dbReference type="VEuPathDB" id="MicrosporidiaDB:M153_41910001"/>
<sequence>RFYVFIFKNENNLLKKLNLSSLKQKYFLQSHICSLEMSDFSFSRPRLFYQSHICSLKMFLIFKTENNLIKIKFIIFETKVFSIRAISAL</sequence>
<evidence type="ECO:0000313" key="1">
    <source>
        <dbReference type="EMBL" id="KRH92584.1"/>
    </source>
</evidence>
<feature type="non-terminal residue" evidence="1">
    <location>
        <position position="1"/>
    </location>
</feature>
<comment type="caution">
    <text evidence="1">The sequence shown here is derived from an EMBL/GenBank/DDBJ whole genome shotgun (WGS) entry which is preliminary data.</text>
</comment>
<reference evidence="1 2" key="1">
    <citation type="submission" date="2015-07" db="EMBL/GenBank/DDBJ databases">
        <title>The genome of Pseudoloma neurophilia, a relevant intracellular parasite of the zebrafish.</title>
        <authorList>
            <person name="Ndikumana S."/>
            <person name="Pelin A."/>
            <person name="Sanders J."/>
            <person name="Corradi N."/>
        </authorList>
    </citation>
    <scope>NUCLEOTIDE SEQUENCE [LARGE SCALE GENOMIC DNA]</scope>
    <source>
        <strain evidence="1 2">MK1</strain>
    </source>
</reference>